<keyword evidence="2" id="KW-0507">mRNA processing</keyword>
<comment type="subcellular location">
    <subcellularLocation>
        <location evidence="1">Nucleus</location>
    </subcellularLocation>
</comment>
<organism evidence="8 9">
    <name type="scientific">Brassica napus</name>
    <name type="common">Rape</name>
    <dbReference type="NCBI Taxonomy" id="3708"/>
    <lineage>
        <taxon>Eukaryota</taxon>
        <taxon>Viridiplantae</taxon>
        <taxon>Streptophyta</taxon>
        <taxon>Embryophyta</taxon>
        <taxon>Tracheophyta</taxon>
        <taxon>Spermatophyta</taxon>
        <taxon>Magnoliopsida</taxon>
        <taxon>eudicotyledons</taxon>
        <taxon>Gunneridae</taxon>
        <taxon>Pentapetalae</taxon>
        <taxon>rosids</taxon>
        <taxon>malvids</taxon>
        <taxon>Brassicales</taxon>
        <taxon>Brassicaceae</taxon>
        <taxon>Brassiceae</taxon>
        <taxon>Brassica</taxon>
    </lineage>
</organism>
<feature type="compositionally biased region" description="Polar residues" evidence="5">
    <location>
        <begin position="231"/>
        <end position="262"/>
    </location>
</feature>
<feature type="domain" description="Small nuclear ribonucleoprotein Prp3 C-terminal" evidence="6">
    <location>
        <begin position="709"/>
        <end position="839"/>
    </location>
</feature>
<evidence type="ECO:0000256" key="4">
    <source>
        <dbReference type="ARBA" id="ARBA00023242"/>
    </source>
</evidence>
<feature type="region of interest" description="Disordered" evidence="5">
    <location>
        <begin position="1"/>
        <end position="135"/>
    </location>
</feature>
<feature type="region of interest" description="Disordered" evidence="5">
    <location>
        <begin position="230"/>
        <end position="262"/>
    </location>
</feature>
<evidence type="ECO:0000313" key="9">
    <source>
        <dbReference type="Proteomes" id="UP000824890"/>
    </source>
</evidence>
<dbReference type="Pfam" id="PF06544">
    <property type="entry name" value="Prp3_C"/>
    <property type="match status" value="1"/>
</dbReference>
<feature type="compositionally biased region" description="Low complexity" evidence="5">
    <location>
        <begin position="194"/>
        <end position="205"/>
    </location>
</feature>
<reference evidence="8 9" key="1">
    <citation type="submission" date="2021-05" db="EMBL/GenBank/DDBJ databases">
        <title>Genome Assembly of Synthetic Allotetraploid Brassica napus Reveals Homoeologous Exchanges between Subgenomes.</title>
        <authorList>
            <person name="Davis J.T."/>
        </authorList>
    </citation>
    <scope>NUCLEOTIDE SEQUENCE [LARGE SCALE GENOMIC DNA]</scope>
    <source>
        <strain evidence="9">cv. Da-Ae</strain>
        <tissue evidence="8">Seedling</tissue>
    </source>
</reference>
<comment type="caution">
    <text evidence="8">The sequence shown here is derived from an EMBL/GenBank/DDBJ whole genome shotgun (WGS) entry which is preliminary data.</text>
</comment>
<dbReference type="Pfam" id="PF08572">
    <property type="entry name" value="PRP3"/>
    <property type="match status" value="1"/>
</dbReference>
<dbReference type="PANTHER" id="PTHR14212">
    <property type="entry name" value="U4/U6-ASSOCIATED RNA SPLICING FACTOR-RELATED"/>
    <property type="match status" value="1"/>
</dbReference>
<protein>
    <submittedName>
        <fullName evidence="8">Uncharacterized protein</fullName>
    </submittedName>
</protein>
<evidence type="ECO:0000313" key="8">
    <source>
        <dbReference type="EMBL" id="KAH0893643.1"/>
    </source>
</evidence>
<feature type="region of interest" description="Disordered" evidence="5">
    <location>
        <begin position="150"/>
        <end position="205"/>
    </location>
</feature>
<dbReference type="EMBL" id="JAGKQM010000013">
    <property type="protein sequence ID" value="KAH0893643.1"/>
    <property type="molecule type" value="Genomic_DNA"/>
</dbReference>
<dbReference type="InterPro" id="IPR013881">
    <property type="entry name" value="Pre-mRNA_splic_Prp3_dom"/>
</dbReference>
<evidence type="ECO:0000256" key="2">
    <source>
        <dbReference type="ARBA" id="ARBA00022664"/>
    </source>
</evidence>
<feature type="compositionally biased region" description="Basic residues" evidence="5">
    <location>
        <begin position="607"/>
        <end position="616"/>
    </location>
</feature>
<sequence>MANERYSRSNWDDRDSSVDRSPEREGRHRNQVRDRDGDSKRRDSDHYRPSRRDDREEERDRGKDRARDREGSRDRDKHHERSKDKEGRSKRKEREEENGNREGKKKSRFADGSSERRSRVEDVAEGSGAMNGASGVEIEGAASYSSTALETTSLAPRHTLPTKVSSIYTKDENRGVSNVRSHEVHGKSSTDGRTSSTAGESSASSSLDALAKAKKAIELGKGIADRFKKLSSMNQGTKSTSEGSPHTRLQSSTTTPAVSAGTSSASALPHAVFPGPESTSNIEAVRKAQELAAKMAFRHDPKFSSTLNYFSGQAPTETMAVTQKPTKPPVLRVDALGREIDENGNVISVTKPSNLSTLKVNINKQKKDAFQILKPQLEVNPEENPHFDPRMGIDKNKILRPKRMSFEFVEEGKWTRDAESLKLKSQFGEAKARELKVKQAHLAKASDGINPNLIVVSERAPRKEKPKEVIPDVEWCLDGITMRKTNSYYSYLTERVTSRSGYVYLILHFVDFVEWWLILLSSLPHIASEILYTFVTPPSSHNFFTLYFRDASVLTSGIYGDIADGIITDNDLKIEKLTHYIEHPRPIEPPAEAAPPPPQPLKLTKREQKKLRTQRRLAKEKEKQEMIRQGLLEPPKAKVKMSNLMKVLGPEATQDPTKLEKEIRTAAAEREQAHVDRNTARKLTPAEKREKKERKLFDDPTTTLETIVSVYKVNKLSHPKTQFKVEMNARQNRLTGCSVMTEDMSVIVVEGKSKAIKRYGKVMLKRINWEEAVKKDDKEGEEEDEDEEENSENNKCWLVWQGSVAKQSFRRFHVQECLTESAAKKVFSDAGVAHYWDLAVNYTDD</sequence>
<feature type="region of interest" description="Disordered" evidence="5">
    <location>
        <begin position="585"/>
        <end position="624"/>
    </location>
</feature>
<feature type="compositionally biased region" description="Basic and acidic residues" evidence="5">
    <location>
        <begin position="169"/>
        <end position="190"/>
    </location>
</feature>
<name>A0ABQ8AMD9_BRANA</name>
<evidence type="ECO:0000256" key="1">
    <source>
        <dbReference type="ARBA" id="ARBA00004123"/>
    </source>
</evidence>
<dbReference type="Proteomes" id="UP000824890">
    <property type="component" value="Unassembled WGS sequence"/>
</dbReference>
<dbReference type="CDD" id="cd24162">
    <property type="entry name" value="Prp3_C"/>
    <property type="match status" value="1"/>
</dbReference>
<feature type="compositionally biased region" description="Pro residues" evidence="5">
    <location>
        <begin position="587"/>
        <end position="600"/>
    </location>
</feature>
<evidence type="ECO:0000259" key="7">
    <source>
        <dbReference type="Pfam" id="PF08572"/>
    </source>
</evidence>
<evidence type="ECO:0000256" key="3">
    <source>
        <dbReference type="ARBA" id="ARBA00023187"/>
    </source>
</evidence>
<evidence type="ECO:0000256" key="5">
    <source>
        <dbReference type="SAM" id="MobiDB-lite"/>
    </source>
</evidence>
<dbReference type="InterPro" id="IPR027104">
    <property type="entry name" value="Prp3"/>
</dbReference>
<feature type="domain" description="Pre-mRNA-splicing factor 3" evidence="7">
    <location>
        <begin position="384"/>
        <end position="684"/>
    </location>
</feature>
<dbReference type="InterPro" id="IPR010541">
    <property type="entry name" value="Prp3_C"/>
</dbReference>
<accession>A0ABQ8AMD9</accession>
<keyword evidence="3" id="KW-0508">mRNA splicing</keyword>
<keyword evidence="4" id="KW-0539">Nucleus</keyword>
<evidence type="ECO:0000259" key="6">
    <source>
        <dbReference type="Pfam" id="PF06544"/>
    </source>
</evidence>
<gene>
    <name evidence="8" type="ORF">HID58_056072</name>
</gene>
<feature type="compositionally biased region" description="Basic and acidic residues" evidence="5">
    <location>
        <begin position="113"/>
        <end position="122"/>
    </location>
</feature>
<keyword evidence="9" id="KW-1185">Reference proteome</keyword>
<dbReference type="PANTHER" id="PTHR14212:SF1">
    <property type="entry name" value="U4_U6 SMALL NUCLEAR RIBONUCLEOPROTEIN PRP3"/>
    <property type="match status" value="1"/>
</dbReference>
<feature type="compositionally biased region" description="Basic and acidic residues" evidence="5">
    <location>
        <begin position="1"/>
        <end position="102"/>
    </location>
</feature>
<proteinExistence type="predicted"/>